<organism evidence="2 3">
    <name type="scientific">Halomonas cupida</name>
    <dbReference type="NCBI Taxonomy" id="44933"/>
    <lineage>
        <taxon>Bacteria</taxon>
        <taxon>Pseudomonadati</taxon>
        <taxon>Pseudomonadota</taxon>
        <taxon>Gammaproteobacteria</taxon>
        <taxon>Oceanospirillales</taxon>
        <taxon>Halomonadaceae</taxon>
        <taxon>Halomonas</taxon>
    </lineage>
</organism>
<name>A0A1M7KWF3_9GAMM</name>
<dbReference type="Proteomes" id="UP000184123">
    <property type="component" value="Unassembled WGS sequence"/>
</dbReference>
<keyword evidence="4" id="KW-1185">Reference proteome</keyword>
<protein>
    <recommendedName>
        <fullName evidence="5">Prephenate dehydratase</fullName>
    </recommendedName>
</protein>
<dbReference type="STRING" id="44933.SAMN05660971_03641"/>
<evidence type="ECO:0000313" key="4">
    <source>
        <dbReference type="Proteomes" id="UP000321726"/>
    </source>
</evidence>
<dbReference type="EMBL" id="BJXU01000156">
    <property type="protein sequence ID" value="GEN25610.1"/>
    <property type="molecule type" value="Genomic_DNA"/>
</dbReference>
<dbReference type="RefSeq" id="WP_073436636.1">
    <property type="nucleotide sequence ID" value="NZ_BJXU01000156.1"/>
</dbReference>
<dbReference type="EMBL" id="FRCA01000011">
    <property type="protein sequence ID" value="SHM69862.1"/>
    <property type="molecule type" value="Genomic_DNA"/>
</dbReference>
<dbReference type="OrthoDB" id="4098114at2"/>
<evidence type="ECO:0000313" key="1">
    <source>
        <dbReference type="EMBL" id="GEN25610.1"/>
    </source>
</evidence>
<evidence type="ECO:0008006" key="5">
    <source>
        <dbReference type="Google" id="ProtNLM"/>
    </source>
</evidence>
<evidence type="ECO:0000313" key="3">
    <source>
        <dbReference type="Proteomes" id="UP000184123"/>
    </source>
</evidence>
<dbReference type="AlphaFoldDB" id="A0A1M7KWF3"/>
<reference evidence="2 3" key="1">
    <citation type="submission" date="2016-11" db="EMBL/GenBank/DDBJ databases">
        <authorList>
            <person name="Jaros S."/>
            <person name="Januszkiewicz K."/>
            <person name="Wedrychowicz H."/>
        </authorList>
    </citation>
    <scope>NUCLEOTIDE SEQUENCE [LARGE SCALE GENOMIC DNA]</scope>
    <source>
        <strain evidence="2 3">DSM 4740</strain>
    </source>
</reference>
<dbReference type="Proteomes" id="UP000321726">
    <property type="component" value="Unassembled WGS sequence"/>
</dbReference>
<gene>
    <name evidence="1" type="ORF">HCU01_35590</name>
    <name evidence="2" type="ORF">SAMN05660971_03641</name>
</gene>
<accession>A0A1M7KWF3</accession>
<proteinExistence type="predicted"/>
<reference evidence="1 4" key="2">
    <citation type="submission" date="2019-07" db="EMBL/GenBank/DDBJ databases">
        <title>Whole genome shotgun sequence of Halomonas cupida NBRC 102219.</title>
        <authorList>
            <person name="Hosoyama A."/>
            <person name="Uohara A."/>
            <person name="Ohji S."/>
            <person name="Ichikawa N."/>
        </authorList>
    </citation>
    <scope>NUCLEOTIDE SEQUENCE [LARGE SCALE GENOMIC DNA]</scope>
    <source>
        <strain evidence="1 4">NBRC 102219</strain>
    </source>
</reference>
<sequence length="199" mass="21999">MHFATLGPSGSNHALVLSHYLEARGLGDSRVSLIDDFTEAFAALVDGHYDYLLQVSAHFSHADCVGRFMHRAWPVDTFIAPSRPLALVARRDAASPRSVLRQPATRYYTDLSDWQEIDAATTVDALTRLRNGEADAAIVADEALDEFADELSCLRRLGPALDVWVLYAPRPLADGNPLILPNNPALTRHFAASREVERY</sequence>
<evidence type="ECO:0000313" key="2">
    <source>
        <dbReference type="EMBL" id="SHM69862.1"/>
    </source>
</evidence>